<evidence type="ECO:0000313" key="2">
    <source>
        <dbReference type="EMBL" id="MFC4635715.1"/>
    </source>
</evidence>
<protein>
    <submittedName>
        <fullName evidence="2">YqgE/AlgH family protein</fullName>
    </submittedName>
</protein>
<name>A0ABV9I0X9_9FLAO</name>
<dbReference type="PANTHER" id="PTHR30327">
    <property type="entry name" value="UNCHARACTERIZED PROTEIN YQGE"/>
    <property type="match status" value="1"/>
</dbReference>
<reference evidence="3" key="1">
    <citation type="journal article" date="2019" name="Int. J. Syst. Evol. Microbiol.">
        <title>The Global Catalogue of Microorganisms (GCM) 10K type strain sequencing project: providing services to taxonomists for standard genome sequencing and annotation.</title>
        <authorList>
            <consortium name="The Broad Institute Genomics Platform"/>
            <consortium name="The Broad Institute Genome Sequencing Center for Infectious Disease"/>
            <person name="Wu L."/>
            <person name="Ma J."/>
        </authorList>
    </citation>
    <scope>NUCLEOTIDE SEQUENCE [LARGE SCALE GENOMIC DNA]</scope>
    <source>
        <strain evidence="3">YJ-61-S</strain>
    </source>
</reference>
<dbReference type="RefSeq" id="WP_379981490.1">
    <property type="nucleotide sequence ID" value="NZ_JBHSFV010000012.1"/>
</dbReference>
<keyword evidence="3" id="KW-1185">Reference proteome</keyword>
<dbReference type="Proteomes" id="UP001596043">
    <property type="component" value="Unassembled WGS sequence"/>
</dbReference>
<comment type="similarity">
    <text evidence="1">Belongs to the UPF0301 (AlgH) family.</text>
</comment>
<dbReference type="EMBL" id="JBHSFV010000012">
    <property type="protein sequence ID" value="MFC4635715.1"/>
    <property type="molecule type" value="Genomic_DNA"/>
</dbReference>
<comment type="caution">
    <text evidence="2">The sequence shown here is derived from an EMBL/GenBank/DDBJ whole genome shotgun (WGS) entry which is preliminary data.</text>
</comment>
<dbReference type="PANTHER" id="PTHR30327:SF1">
    <property type="entry name" value="UPF0301 PROTEIN YQGE"/>
    <property type="match status" value="1"/>
</dbReference>
<accession>A0ABV9I0X9</accession>
<proteinExistence type="inferred from homology"/>
<organism evidence="2 3">
    <name type="scientific">Dokdonia ponticola</name>
    <dbReference type="NCBI Taxonomy" id="2041041"/>
    <lineage>
        <taxon>Bacteria</taxon>
        <taxon>Pseudomonadati</taxon>
        <taxon>Bacteroidota</taxon>
        <taxon>Flavobacteriia</taxon>
        <taxon>Flavobacteriales</taxon>
        <taxon>Flavobacteriaceae</taxon>
        <taxon>Dokdonia</taxon>
    </lineage>
</organism>
<dbReference type="SUPFAM" id="SSF143456">
    <property type="entry name" value="VC0467-like"/>
    <property type="match status" value="1"/>
</dbReference>
<dbReference type="Pfam" id="PF02622">
    <property type="entry name" value="DUF179"/>
    <property type="match status" value="1"/>
</dbReference>
<dbReference type="Gene3D" id="3.40.1740.10">
    <property type="entry name" value="VC0467-like"/>
    <property type="match status" value="1"/>
</dbReference>
<evidence type="ECO:0000313" key="3">
    <source>
        <dbReference type="Proteomes" id="UP001596043"/>
    </source>
</evidence>
<sequence>MMNLSPTKGHLLIAEPSIIGDVSFNRSVVLLADHNDQGSVGFIMNKPLEQKLKDFIPILTGSDLPIFNGGPVEQDNIYFIHTVPNLIKGSTEIASGIFWGGDFDTVIRLIENNKIQSKEIQFFLGYSGWEAEQLNQELLEKSWVVVENVHEKDILTKSSQKLWREKIIELGGDYLLWSNAPENPHYN</sequence>
<dbReference type="InterPro" id="IPR003774">
    <property type="entry name" value="AlgH-like"/>
</dbReference>
<gene>
    <name evidence="2" type="ORF">ACFO3O_17525</name>
</gene>
<evidence type="ECO:0000256" key="1">
    <source>
        <dbReference type="ARBA" id="ARBA00009600"/>
    </source>
</evidence>